<dbReference type="AlphaFoldDB" id="B2JTU3"/>
<dbReference type="Proteomes" id="UP000001192">
    <property type="component" value="Plasmid pBPHY01"/>
</dbReference>
<geneLocation type="plasmid" evidence="2 3">
    <name>pBPHY01</name>
</geneLocation>
<organism evidence="2 3">
    <name type="scientific">Paraburkholderia phymatum (strain DSM 17167 / CIP 108236 / LMG 21445 / STM815)</name>
    <name type="common">Burkholderia phymatum</name>
    <dbReference type="NCBI Taxonomy" id="391038"/>
    <lineage>
        <taxon>Bacteria</taxon>
        <taxon>Pseudomonadati</taxon>
        <taxon>Pseudomonadota</taxon>
        <taxon>Betaproteobacteria</taxon>
        <taxon>Burkholderiales</taxon>
        <taxon>Burkholderiaceae</taxon>
        <taxon>Paraburkholderia</taxon>
    </lineage>
</organism>
<keyword evidence="3" id="KW-1185">Reference proteome</keyword>
<proteinExistence type="predicted"/>
<evidence type="ECO:0000313" key="3">
    <source>
        <dbReference type="Proteomes" id="UP000001192"/>
    </source>
</evidence>
<protein>
    <submittedName>
        <fullName evidence="2">Uncharacterized protein</fullName>
    </submittedName>
</protein>
<dbReference type="KEGG" id="bph:Bphy_6990"/>
<keyword evidence="2" id="KW-0614">Plasmid</keyword>
<keyword evidence="1" id="KW-1133">Transmembrane helix</keyword>
<name>B2JTU3_PARP8</name>
<accession>B2JTU3</accession>
<reference evidence="3" key="1">
    <citation type="journal article" date="2014" name="Stand. Genomic Sci.">
        <title>Complete genome sequence of Burkholderia phymatum STM815(T), a broad host range and efficient nitrogen-fixing symbiont of Mimosa species.</title>
        <authorList>
            <person name="Moulin L."/>
            <person name="Klonowska A."/>
            <person name="Caroline B."/>
            <person name="Booth K."/>
            <person name="Vriezen J.A."/>
            <person name="Melkonian R."/>
            <person name="James E.K."/>
            <person name="Young J.P."/>
            <person name="Bena G."/>
            <person name="Hauser L."/>
            <person name="Land M."/>
            <person name="Kyrpides N."/>
            <person name="Bruce D."/>
            <person name="Chain P."/>
            <person name="Copeland A."/>
            <person name="Pitluck S."/>
            <person name="Woyke T."/>
            <person name="Lizotte-Waniewski M."/>
            <person name="Bristow J."/>
            <person name="Riley M."/>
        </authorList>
    </citation>
    <scope>NUCLEOTIDE SEQUENCE [LARGE SCALE GENOMIC DNA]</scope>
    <source>
        <strain evidence="3">DSM 17167 / CIP 108236 / LMG 21445 / STM815</strain>
        <plasmid evidence="3">Plasmid pBPHY01</plasmid>
    </source>
</reference>
<dbReference type="HOGENOM" id="CLU_191281_0_0_4"/>
<sequence length="86" mass="9434">MEAAKLGTAHCHLPIRSRPDIAPARLAVAFVVGSAFSFGVVLPWMQVAASNQQLYSRDTLAHDAHVDHVPAAHRVRRQAEGLRNDR</sequence>
<evidence type="ECO:0000256" key="1">
    <source>
        <dbReference type="SAM" id="Phobius"/>
    </source>
</evidence>
<feature type="transmembrane region" description="Helical" evidence="1">
    <location>
        <begin position="26"/>
        <end position="45"/>
    </location>
</feature>
<gene>
    <name evidence="2" type="ordered locus">Bphy_6990</name>
</gene>
<evidence type="ECO:0000313" key="2">
    <source>
        <dbReference type="EMBL" id="ACC75996.1"/>
    </source>
</evidence>
<dbReference type="RefSeq" id="WP_012406152.1">
    <property type="nucleotide sequence ID" value="NC_010625.1"/>
</dbReference>
<keyword evidence="1" id="KW-0812">Transmembrane</keyword>
<keyword evidence="1" id="KW-0472">Membrane</keyword>
<dbReference type="EMBL" id="CP001045">
    <property type="protein sequence ID" value="ACC75996.1"/>
    <property type="molecule type" value="Genomic_DNA"/>
</dbReference>